<organism evidence="3 4">
    <name type="scientific">Vitrella brassicaformis (strain CCMP3155)</name>
    <dbReference type="NCBI Taxonomy" id="1169540"/>
    <lineage>
        <taxon>Eukaryota</taxon>
        <taxon>Sar</taxon>
        <taxon>Alveolata</taxon>
        <taxon>Colpodellida</taxon>
        <taxon>Vitrellaceae</taxon>
        <taxon>Vitrella</taxon>
    </lineage>
</organism>
<keyword evidence="2" id="KW-1133">Transmembrane helix</keyword>
<protein>
    <recommendedName>
        <fullName evidence="5">Methyltransferase type 11 domain-containing protein</fullName>
    </recommendedName>
</protein>
<evidence type="ECO:0000313" key="4">
    <source>
        <dbReference type="Proteomes" id="UP000041254"/>
    </source>
</evidence>
<dbReference type="PhylomeDB" id="A0A0G4EW75"/>
<dbReference type="InterPro" id="IPR029063">
    <property type="entry name" value="SAM-dependent_MTases_sf"/>
</dbReference>
<keyword evidence="4" id="KW-1185">Reference proteome</keyword>
<dbReference type="SUPFAM" id="SSF53335">
    <property type="entry name" value="S-adenosyl-L-methionine-dependent methyltransferases"/>
    <property type="match status" value="1"/>
</dbReference>
<feature type="region of interest" description="Disordered" evidence="1">
    <location>
        <begin position="327"/>
        <end position="355"/>
    </location>
</feature>
<dbReference type="VEuPathDB" id="CryptoDB:Vbra_13647"/>
<dbReference type="OrthoDB" id="416496at2759"/>
<dbReference type="Proteomes" id="UP000041254">
    <property type="component" value="Unassembled WGS sequence"/>
</dbReference>
<evidence type="ECO:0000256" key="1">
    <source>
        <dbReference type="SAM" id="MobiDB-lite"/>
    </source>
</evidence>
<dbReference type="PANTHER" id="PTHR42912">
    <property type="entry name" value="METHYLTRANSFERASE"/>
    <property type="match status" value="1"/>
</dbReference>
<feature type="transmembrane region" description="Helical" evidence="2">
    <location>
        <begin position="12"/>
        <end position="31"/>
    </location>
</feature>
<proteinExistence type="predicted"/>
<dbReference type="CDD" id="cd02440">
    <property type="entry name" value="AdoMet_MTases"/>
    <property type="match status" value="1"/>
</dbReference>
<dbReference type="STRING" id="1169540.A0A0G4EW75"/>
<evidence type="ECO:0000256" key="2">
    <source>
        <dbReference type="SAM" id="Phobius"/>
    </source>
</evidence>
<sequence length="355" mass="40166">MDASKAHPLLPLFASSMFLTFGGALAGGWLISRKPDKRQLPDETSRRETFDKKAHRWDKDVRTDEFFMGIGRWRRSMCERAEGHVLETAVGTGRNFAFYNTAKVKSVVATDFSRKMLKVASTKKKFLDPIPSRFVASNSLKLDFGDDTFDTVVDTFGICSYEKPVETINEMARVMKPSGKMLLLEHGAGTGNAINWWLRSNLVHHVHKYGCYHNRKIDHIVKLAGLDVTEVERRHAGTSYMIIATKSCSGAPLMRTPSQLKADEERELSEATADEVNPERFFALPGAAFREVYEDLPPPEERSIMGNFAMSIYEDLAKKVRLIWPDKKDDEDEDSFEDGREEQTLVPSASEKDSE</sequence>
<dbReference type="EMBL" id="CDMY01000328">
    <property type="protein sequence ID" value="CEM02498.1"/>
    <property type="molecule type" value="Genomic_DNA"/>
</dbReference>
<dbReference type="PANTHER" id="PTHR42912:SF80">
    <property type="entry name" value="METHYLTRANSFERASE DOMAIN-CONTAINING PROTEIN"/>
    <property type="match status" value="1"/>
</dbReference>
<dbReference type="InParanoid" id="A0A0G4EW75"/>
<dbReference type="InterPro" id="IPR050508">
    <property type="entry name" value="Methyltransf_Superfamily"/>
</dbReference>
<evidence type="ECO:0008006" key="5">
    <source>
        <dbReference type="Google" id="ProtNLM"/>
    </source>
</evidence>
<gene>
    <name evidence="3" type="ORF">Vbra_13647</name>
</gene>
<dbReference type="Pfam" id="PF01209">
    <property type="entry name" value="Ubie_methyltran"/>
    <property type="match status" value="1"/>
</dbReference>
<keyword evidence="2" id="KW-0812">Transmembrane</keyword>
<reference evidence="3 4" key="1">
    <citation type="submission" date="2014-11" db="EMBL/GenBank/DDBJ databases">
        <authorList>
            <person name="Zhu J."/>
            <person name="Qi W."/>
            <person name="Song R."/>
        </authorList>
    </citation>
    <scope>NUCLEOTIDE SEQUENCE [LARGE SCALE GENOMIC DNA]</scope>
</reference>
<accession>A0A0G4EW75</accession>
<keyword evidence="2" id="KW-0472">Membrane</keyword>
<dbReference type="AlphaFoldDB" id="A0A0G4EW75"/>
<name>A0A0G4EW75_VITBC</name>
<dbReference type="GO" id="GO:0008168">
    <property type="term" value="F:methyltransferase activity"/>
    <property type="evidence" value="ECO:0007669"/>
    <property type="project" value="TreeGrafter"/>
</dbReference>
<dbReference type="Gene3D" id="3.40.50.150">
    <property type="entry name" value="Vaccinia Virus protein VP39"/>
    <property type="match status" value="1"/>
</dbReference>
<evidence type="ECO:0000313" key="3">
    <source>
        <dbReference type="EMBL" id="CEM02498.1"/>
    </source>
</evidence>